<dbReference type="AlphaFoldDB" id="A0A1U7LVU3"/>
<evidence type="ECO:0000313" key="1">
    <source>
        <dbReference type="EMBL" id="OLL26631.1"/>
    </source>
</evidence>
<evidence type="ECO:0000313" key="2">
    <source>
        <dbReference type="Proteomes" id="UP000186594"/>
    </source>
</evidence>
<gene>
    <name evidence="1" type="ORF">NEOLI_000083</name>
</gene>
<name>A0A1U7LVU3_NEOID</name>
<proteinExistence type="predicted"/>
<dbReference type="Proteomes" id="UP000186594">
    <property type="component" value="Unassembled WGS sequence"/>
</dbReference>
<accession>A0A1U7LVU3</accession>
<dbReference type="EMBL" id="LXFE01000157">
    <property type="protein sequence ID" value="OLL26631.1"/>
    <property type="molecule type" value="Genomic_DNA"/>
</dbReference>
<sequence length="125" mass="14037">MAHMSRLRLEGISLNLLHFFLPEDASDDGQITHLDLPRSLIGLCSSEQLLDFLESHPQISSTPDSWIDISSNCLKGGSISALGQTTSMLLYYIATVESSFFGQLAITFDRDYQKAQQKYIFIEMD</sequence>
<reference evidence="1 2" key="1">
    <citation type="submission" date="2016-04" db="EMBL/GenBank/DDBJ databases">
        <title>Evolutionary innovation and constraint leading to complex multicellularity in the Ascomycota.</title>
        <authorList>
            <person name="Cisse O."/>
            <person name="Nguyen A."/>
            <person name="Hewitt D.A."/>
            <person name="Jedd G."/>
            <person name="Stajich J.E."/>
        </authorList>
    </citation>
    <scope>NUCLEOTIDE SEQUENCE [LARGE SCALE GENOMIC DNA]</scope>
    <source>
        <strain evidence="1 2">DAH-3</strain>
    </source>
</reference>
<keyword evidence="2" id="KW-1185">Reference proteome</keyword>
<organism evidence="1 2">
    <name type="scientific">Neolecta irregularis (strain DAH-3)</name>
    <dbReference type="NCBI Taxonomy" id="1198029"/>
    <lineage>
        <taxon>Eukaryota</taxon>
        <taxon>Fungi</taxon>
        <taxon>Dikarya</taxon>
        <taxon>Ascomycota</taxon>
        <taxon>Taphrinomycotina</taxon>
        <taxon>Neolectales</taxon>
        <taxon>Neolectaceae</taxon>
        <taxon>Neolecta</taxon>
    </lineage>
</organism>
<comment type="caution">
    <text evidence="1">The sequence shown here is derived from an EMBL/GenBank/DDBJ whole genome shotgun (WGS) entry which is preliminary data.</text>
</comment>
<protein>
    <submittedName>
        <fullName evidence="1">Uncharacterized protein</fullName>
    </submittedName>
</protein>